<dbReference type="InterPro" id="IPR003591">
    <property type="entry name" value="Leu-rich_rpt_typical-subtyp"/>
</dbReference>
<keyword evidence="2" id="KW-0677">Repeat</keyword>
<evidence type="ECO:0000256" key="1">
    <source>
        <dbReference type="ARBA" id="ARBA00022614"/>
    </source>
</evidence>
<dbReference type="SMART" id="SM00364">
    <property type="entry name" value="LRR_BAC"/>
    <property type="match status" value="12"/>
</dbReference>
<dbReference type="AlphaFoldDB" id="A0A9P0E4P7"/>
<dbReference type="InterPro" id="IPR036457">
    <property type="entry name" value="PPM-type-like_dom_sf"/>
</dbReference>
<feature type="domain" description="PPM-type phosphatase" evidence="4">
    <location>
        <begin position="443"/>
        <end position="663"/>
    </location>
</feature>
<dbReference type="CDD" id="cd00143">
    <property type="entry name" value="PP2Cc"/>
    <property type="match status" value="1"/>
</dbReference>
<dbReference type="PANTHER" id="PTHR48051">
    <property type="match status" value="1"/>
</dbReference>
<dbReference type="Gene3D" id="3.80.10.10">
    <property type="entry name" value="Ribonuclease Inhibitor"/>
    <property type="match status" value="3"/>
</dbReference>
<dbReference type="InterPro" id="IPR001932">
    <property type="entry name" value="PPM-type_phosphatase-like_dom"/>
</dbReference>
<keyword evidence="1" id="KW-0433">Leucine-rich repeat</keyword>
<evidence type="ECO:0000256" key="3">
    <source>
        <dbReference type="SAM" id="MobiDB-lite"/>
    </source>
</evidence>
<evidence type="ECO:0000313" key="5">
    <source>
        <dbReference type="EMBL" id="CAH1391631.1"/>
    </source>
</evidence>
<reference evidence="5" key="1">
    <citation type="submission" date="2022-01" db="EMBL/GenBank/DDBJ databases">
        <authorList>
            <person name="King R."/>
        </authorList>
    </citation>
    <scope>NUCLEOTIDE SEQUENCE</scope>
</reference>
<protein>
    <recommendedName>
        <fullName evidence="4">PPM-type phosphatase domain-containing protein</fullName>
    </recommendedName>
</protein>
<dbReference type="GO" id="GO:0005737">
    <property type="term" value="C:cytoplasm"/>
    <property type="evidence" value="ECO:0007669"/>
    <property type="project" value="TreeGrafter"/>
</dbReference>
<dbReference type="SMART" id="SM00332">
    <property type="entry name" value="PP2Cc"/>
    <property type="match status" value="1"/>
</dbReference>
<dbReference type="Pfam" id="PF00481">
    <property type="entry name" value="PP2C"/>
    <property type="match status" value="1"/>
</dbReference>
<dbReference type="EMBL" id="OV725077">
    <property type="protein sequence ID" value="CAH1391631.1"/>
    <property type="molecule type" value="Genomic_DNA"/>
</dbReference>
<dbReference type="OrthoDB" id="737510at2759"/>
<evidence type="ECO:0000313" key="6">
    <source>
        <dbReference type="Proteomes" id="UP001152798"/>
    </source>
</evidence>
<dbReference type="Pfam" id="PF13855">
    <property type="entry name" value="LRR_8"/>
    <property type="match status" value="1"/>
</dbReference>
<name>A0A9P0E4P7_NEZVI</name>
<dbReference type="PROSITE" id="PS51746">
    <property type="entry name" value="PPM_2"/>
    <property type="match status" value="1"/>
</dbReference>
<evidence type="ECO:0000256" key="2">
    <source>
        <dbReference type="ARBA" id="ARBA00022737"/>
    </source>
</evidence>
<gene>
    <name evidence="5" type="ORF">NEZAVI_LOCUS2615</name>
</gene>
<sequence>MFHRNRRWPALRLEELRVDRNLLSSLPPGSYRDLKVLSASNNRLTQLPNFLSMTEPQFILEDIEEDDEKPQKLQNVNLRGNSLKGTIILGNYGNLTQLDVSENSIESLDLRALEKLQNVQCSRNKLQELSVNGTSLTSLIAGNNYLTKLTIHPRPTKLKHLDISYNRLELLPEWVGTCQLLRTLFASHNLISSLPDRFFSSEGSLQTLQLSFNRLSSLPPLTKNSSLQQIFLQGNRIRTLPQHFFLATPRLRTLNLTKNRLEELPGAVVEGHQMERLYLTCNQLTEIDCLVHFHSLRLLHLSYNLVSQLPQGCVNAWCEMEELVISGNRLDSLPAGLEAWKHLRVLRLHCNLLQDPPALVTSSSLKVLDLSHNNLEKVNLSSLISKQLQFLDISGNTRLQVDPRQFNDYRSQRNVSLVDTSGKGRAALPTEPEQNNSNPAQWTVGFSETPGNRERLCVAQLRLTGFCGSEALLGLFDSGTDSELPKILASSIPRILLEERTVKETATEYMKYTLLAAHRELKERGQRLGCCALVCHMCSERGSGVKKRTLRVATVGEAKAVLARASSSLTLAHVPTQMVRSQIGNSSMYPLVIPDPHVTELTLRDDDRFLIMANKRLWEVVSAEEAASEVRHVTVPGLAAKRLQDLAQSYGCEDNLSVIVVSLQQTLTNTAYRLQEKADGCWCHVDRSSPSGQSDQASYGKASSGENFLHYITEKKEPEEHRFEPVLMRENGTRKMTSRIHDGSHFGDCEESPSERSGGGQMSEEQFRCWEYMLEQNTQLLFDKELGSISKAGLSPHQRKIFGSTRSNESCCQKNSAYFGTITHLPTQYNSASREKSETDSLETEDRMSKYWDVATTEL</sequence>
<dbReference type="InterPro" id="IPR032675">
    <property type="entry name" value="LRR_dom_sf"/>
</dbReference>
<dbReference type="Gene3D" id="3.60.40.10">
    <property type="entry name" value="PPM-type phosphatase domain"/>
    <property type="match status" value="1"/>
</dbReference>
<keyword evidence="6" id="KW-1185">Reference proteome</keyword>
<dbReference type="PROSITE" id="PS51450">
    <property type="entry name" value="LRR"/>
    <property type="match status" value="3"/>
</dbReference>
<dbReference type="InterPro" id="IPR050216">
    <property type="entry name" value="LRR_domain-containing"/>
</dbReference>
<accession>A0A9P0E4P7</accession>
<feature type="compositionally biased region" description="Basic and acidic residues" evidence="3">
    <location>
        <begin position="739"/>
        <end position="748"/>
    </location>
</feature>
<dbReference type="Pfam" id="PF00560">
    <property type="entry name" value="LRR_1"/>
    <property type="match status" value="2"/>
</dbReference>
<organism evidence="5 6">
    <name type="scientific">Nezara viridula</name>
    <name type="common">Southern green stink bug</name>
    <name type="synonym">Cimex viridulus</name>
    <dbReference type="NCBI Taxonomy" id="85310"/>
    <lineage>
        <taxon>Eukaryota</taxon>
        <taxon>Metazoa</taxon>
        <taxon>Ecdysozoa</taxon>
        <taxon>Arthropoda</taxon>
        <taxon>Hexapoda</taxon>
        <taxon>Insecta</taxon>
        <taxon>Pterygota</taxon>
        <taxon>Neoptera</taxon>
        <taxon>Paraneoptera</taxon>
        <taxon>Hemiptera</taxon>
        <taxon>Heteroptera</taxon>
        <taxon>Panheteroptera</taxon>
        <taxon>Pentatomomorpha</taxon>
        <taxon>Pentatomoidea</taxon>
        <taxon>Pentatomidae</taxon>
        <taxon>Pentatominae</taxon>
        <taxon>Nezara</taxon>
    </lineage>
</organism>
<dbReference type="PANTHER" id="PTHR48051:SF1">
    <property type="entry name" value="RAS SUPPRESSOR PROTEIN 1"/>
    <property type="match status" value="1"/>
</dbReference>
<proteinExistence type="predicted"/>
<dbReference type="SUPFAM" id="SSF81606">
    <property type="entry name" value="PP2C-like"/>
    <property type="match status" value="1"/>
</dbReference>
<dbReference type="SMART" id="SM00369">
    <property type="entry name" value="LRR_TYP"/>
    <property type="match status" value="10"/>
</dbReference>
<dbReference type="InterPro" id="IPR001611">
    <property type="entry name" value="Leu-rich_rpt"/>
</dbReference>
<evidence type="ECO:0000259" key="4">
    <source>
        <dbReference type="PROSITE" id="PS51746"/>
    </source>
</evidence>
<dbReference type="SUPFAM" id="SSF52058">
    <property type="entry name" value="L domain-like"/>
    <property type="match status" value="2"/>
</dbReference>
<feature type="region of interest" description="Disordered" evidence="3">
    <location>
        <begin position="738"/>
        <end position="762"/>
    </location>
</feature>
<dbReference type="Proteomes" id="UP001152798">
    <property type="component" value="Chromosome 1"/>
</dbReference>